<evidence type="ECO:0000313" key="5">
    <source>
        <dbReference type="EMBL" id="CAE7760373.1"/>
    </source>
</evidence>
<keyword evidence="4" id="KW-0503">Monooxygenase</keyword>
<dbReference type="InterPro" id="IPR017972">
    <property type="entry name" value="Cyt_P450_CS"/>
</dbReference>
<comment type="cofactor">
    <cofactor evidence="1 3">
        <name>heme</name>
        <dbReference type="ChEBI" id="CHEBI:30413"/>
    </cofactor>
</comment>
<organism evidence="5 6">
    <name type="scientific">Symbiodinium pilosum</name>
    <name type="common">Dinoflagellate</name>
    <dbReference type="NCBI Taxonomy" id="2952"/>
    <lineage>
        <taxon>Eukaryota</taxon>
        <taxon>Sar</taxon>
        <taxon>Alveolata</taxon>
        <taxon>Dinophyceae</taxon>
        <taxon>Suessiales</taxon>
        <taxon>Symbiodiniaceae</taxon>
        <taxon>Symbiodinium</taxon>
    </lineage>
</organism>
<dbReference type="InterPro" id="IPR001128">
    <property type="entry name" value="Cyt_P450"/>
</dbReference>
<comment type="caution">
    <text evidence="5">The sequence shown here is derived from an EMBL/GenBank/DDBJ whole genome shotgun (WGS) entry which is preliminary data.</text>
</comment>
<dbReference type="AlphaFoldDB" id="A0A812XZA9"/>
<evidence type="ECO:0000256" key="3">
    <source>
        <dbReference type="PIRSR" id="PIRSR602401-1"/>
    </source>
</evidence>
<dbReference type="InterPro" id="IPR002401">
    <property type="entry name" value="Cyt_P450_E_grp-I"/>
</dbReference>
<protein>
    <submittedName>
        <fullName evidence="5">CYP27A1 protein</fullName>
    </submittedName>
</protein>
<keyword evidence="4" id="KW-0560">Oxidoreductase</keyword>
<sequence>MALSTLQQMATERRGLAIALAGVSASVLAIKLFLRSRVERFQQVPSWPVVGVLPSLGPGAKLIAHKIHEWADQYGEEGVFEFNLAGNRIVCLVSWEHAKTVFSMRPMKVQRFSVFQNAKDIAAGIFFSEGERWKRERRILSPAFGTKSVDGYIPAIEDVTQSLLREIEKDVAAGHEVNFSSLLPLYTADVICSTAFGQQLNMLSSRSSDLVDDVKGMFAAVQSRMYAILPYWKIPGLGPLVDDGDKIRRSMDKRCMEAMENAKSGKSIAEKLRAMADDKFTTRELLDNFAALFAAGTDTTSLALSWVFYHLSCDQQLQEAVAQEVRKLPDGELGLEQLNSLRMVRAVWLETLRFTGPAEILGLETTQELVLAGRKLPPGTQFITSFGRILRSDPQLKRLVGNDLDVYRPSRWLGPEGIVSAQPFDTLAFGYGPRICLGMRLAEYEGLLTIAKVIQKFVLLKWEKPTPEAVTSFVSNEPVEPISIRVQPRTW</sequence>
<accession>A0A812XZA9</accession>
<proteinExistence type="inferred from homology"/>
<keyword evidence="3 4" id="KW-0349">Heme</keyword>
<dbReference type="SUPFAM" id="SSF48264">
    <property type="entry name" value="Cytochrome P450"/>
    <property type="match status" value="1"/>
</dbReference>
<dbReference type="PRINTS" id="PR00463">
    <property type="entry name" value="EP450I"/>
</dbReference>
<dbReference type="GO" id="GO:0020037">
    <property type="term" value="F:heme binding"/>
    <property type="evidence" value="ECO:0007669"/>
    <property type="project" value="InterPro"/>
</dbReference>
<evidence type="ECO:0000256" key="2">
    <source>
        <dbReference type="ARBA" id="ARBA00010617"/>
    </source>
</evidence>
<comment type="similarity">
    <text evidence="2 4">Belongs to the cytochrome P450 family.</text>
</comment>
<name>A0A812XZA9_SYMPI</name>
<evidence type="ECO:0000256" key="1">
    <source>
        <dbReference type="ARBA" id="ARBA00001971"/>
    </source>
</evidence>
<dbReference type="Proteomes" id="UP000649617">
    <property type="component" value="Unassembled WGS sequence"/>
</dbReference>
<keyword evidence="6" id="KW-1185">Reference proteome</keyword>
<dbReference type="GO" id="GO:0004497">
    <property type="term" value="F:monooxygenase activity"/>
    <property type="evidence" value="ECO:0007669"/>
    <property type="project" value="UniProtKB-KW"/>
</dbReference>
<dbReference type="Gene3D" id="1.10.630.10">
    <property type="entry name" value="Cytochrome P450"/>
    <property type="match status" value="1"/>
</dbReference>
<dbReference type="PANTHER" id="PTHR24305">
    <property type="entry name" value="CYTOCHROME P450"/>
    <property type="match status" value="1"/>
</dbReference>
<evidence type="ECO:0000256" key="4">
    <source>
        <dbReference type="RuleBase" id="RU000461"/>
    </source>
</evidence>
<dbReference type="InterPro" id="IPR036396">
    <property type="entry name" value="Cyt_P450_sf"/>
</dbReference>
<keyword evidence="3 4" id="KW-0408">Iron</keyword>
<gene>
    <name evidence="5" type="primary">CYP27A1</name>
    <name evidence="5" type="ORF">SPIL2461_LOCUS22170</name>
</gene>
<feature type="binding site" description="axial binding residue" evidence="3">
    <location>
        <position position="436"/>
    </location>
    <ligand>
        <name>heme</name>
        <dbReference type="ChEBI" id="CHEBI:30413"/>
    </ligand>
    <ligandPart>
        <name>Fe</name>
        <dbReference type="ChEBI" id="CHEBI:18248"/>
    </ligandPart>
</feature>
<keyword evidence="3 4" id="KW-0479">Metal-binding</keyword>
<dbReference type="InterPro" id="IPR050121">
    <property type="entry name" value="Cytochrome_P450_monoxygenase"/>
</dbReference>
<dbReference type="PRINTS" id="PR00385">
    <property type="entry name" value="P450"/>
</dbReference>
<dbReference type="PANTHER" id="PTHR24305:SF166">
    <property type="entry name" value="CYTOCHROME P450 12A4, MITOCHONDRIAL-RELATED"/>
    <property type="match status" value="1"/>
</dbReference>
<dbReference type="GO" id="GO:0005506">
    <property type="term" value="F:iron ion binding"/>
    <property type="evidence" value="ECO:0007669"/>
    <property type="project" value="InterPro"/>
</dbReference>
<dbReference type="Pfam" id="PF00067">
    <property type="entry name" value="p450"/>
    <property type="match status" value="1"/>
</dbReference>
<reference evidence="5" key="1">
    <citation type="submission" date="2021-02" db="EMBL/GenBank/DDBJ databases">
        <authorList>
            <person name="Dougan E. K."/>
            <person name="Rhodes N."/>
            <person name="Thang M."/>
            <person name="Chan C."/>
        </authorList>
    </citation>
    <scope>NUCLEOTIDE SEQUENCE</scope>
</reference>
<dbReference type="EMBL" id="CAJNIZ010046987">
    <property type="protein sequence ID" value="CAE7760373.1"/>
    <property type="molecule type" value="Genomic_DNA"/>
</dbReference>
<dbReference type="GO" id="GO:0016705">
    <property type="term" value="F:oxidoreductase activity, acting on paired donors, with incorporation or reduction of molecular oxygen"/>
    <property type="evidence" value="ECO:0007669"/>
    <property type="project" value="InterPro"/>
</dbReference>
<evidence type="ECO:0000313" key="6">
    <source>
        <dbReference type="Proteomes" id="UP000649617"/>
    </source>
</evidence>
<dbReference type="PROSITE" id="PS00086">
    <property type="entry name" value="CYTOCHROME_P450"/>
    <property type="match status" value="1"/>
</dbReference>
<dbReference type="OrthoDB" id="417790at2759"/>